<dbReference type="GO" id="GO:0016020">
    <property type="term" value="C:membrane"/>
    <property type="evidence" value="ECO:0007669"/>
    <property type="project" value="UniProtKB-SubCell"/>
</dbReference>
<accession>A0A834R9M6</accession>
<evidence type="ECO:0000256" key="2">
    <source>
        <dbReference type="ARBA" id="ARBA00022692"/>
    </source>
</evidence>
<evidence type="ECO:0000256" key="5">
    <source>
        <dbReference type="SAM" id="Phobius"/>
    </source>
</evidence>
<organism evidence="6">
    <name type="scientific">Sarcoptes scabiei</name>
    <name type="common">Itch mite</name>
    <name type="synonym">Acarus scabiei</name>
    <dbReference type="NCBI Taxonomy" id="52283"/>
    <lineage>
        <taxon>Eukaryota</taxon>
        <taxon>Metazoa</taxon>
        <taxon>Ecdysozoa</taxon>
        <taxon>Arthropoda</taxon>
        <taxon>Chelicerata</taxon>
        <taxon>Arachnida</taxon>
        <taxon>Acari</taxon>
        <taxon>Acariformes</taxon>
        <taxon>Sarcoptiformes</taxon>
        <taxon>Astigmata</taxon>
        <taxon>Psoroptidia</taxon>
        <taxon>Sarcoptoidea</taxon>
        <taxon>Sarcoptidae</taxon>
        <taxon>Sarcoptinae</taxon>
        <taxon>Sarcoptes</taxon>
    </lineage>
</organism>
<dbReference type="Gene3D" id="1.20.1280.290">
    <property type="match status" value="1"/>
</dbReference>
<dbReference type="InterPro" id="IPR052241">
    <property type="entry name" value="SLC66/Scramblase_ANY1"/>
</dbReference>
<comment type="subcellular location">
    <subcellularLocation>
        <location evidence="1">Membrane</location>
        <topology evidence="1">Multi-pass membrane protein</topology>
    </subcellularLocation>
</comment>
<dbReference type="GO" id="GO:0005829">
    <property type="term" value="C:cytosol"/>
    <property type="evidence" value="ECO:0007669"/>
    <property type="project" value="GOC"/>
</dbReference>
<keyword evidence="3 5" id="KW-1133">Transmembrane helix</keyword>
<dbReference type="GO" id="GO:0005768">
    <property type="term" value="C:endosome"/>
    <property type="evidence" value="ECO:0007669"/>
    <property type="project" value="TreeGrafter"/>
</dbReference>
<proteinExistence type="predicted"/>
<dbReference type="GO" id="GO:0005802">
    <property type="term" value="C:trans-Golgi network"/>
    <property type="evidence" value="ECO:0007669"/>
    <property type="project" value="TreeGrafter"/>
</dbReference>
<feature type="transmembrane region" description="Helical" evidence="5">
    <location>
        <begin position="25"/>
        <end position="43"/>
    </location>
</feature>
<dbReference type="AlphaFoldDB" id="A0A834R9M6"/>
<dbReference type="Pfam" id="PF04193">
    <property type="entry name" value="PQ-loop"/>
    <property type="match status" value="1"/>
</dbReference>
<dbReference type="GO" id="GO:0042147">
    <property type="term" value="P:retrograde transport, endosome to Golgi"/>
    <property type="evidence" value="ECO:0007669"/>
    <property type="project" value="TreeGrafter"/>
</dbReference>
<keyword evidence="8" id="KW-1185">Reference proteome</keyword>
<dbReference type="PANTHER" id="PTHR14856">
    <property type="entry name" value="PQ-LOOP REPEAT-CONTAINING PROTEIN 1-LIKE PROTEIN"/>
    <property type="match status" value="1"/>
</dbReference>
<gene>
    <name evidence="6" type="ORF">SSS_5028</name>
</gene>
<evidence type="ECO:0000256" key="1">
    <source>
        <dbReference type="ARBA" id="ARBA00004141"/>
    </source>
</evidence>
<evidence type="ECO:0000313" key="8">
    <source>
        <dbReference type="Proteomes" id="UP000070412"/>
    </source>
</evidence>
<reference evidence="6" key="2">
    <citation type="submission" date="2020-01" db="EMBL/GenBank/DDBJ databases">
        <authorList>
            <person name="Korhonen P.K.K."/>
            <person name="Guangxu M.G."/>
            <person name="Wang T.W."/>
            <person name="Stroehlein A.J.S."/>
            <person name="Young N.D."/>
            <person name="Ang C.-S.A."/>
            <person name="Fernando D.W.F."/>
            <person name="Lu H.L."/>
            <person name="Taylor S.T."/>
            <person name="Ehtesham M.E.M."/>
            <person name="Najaraj S.H.N."/>
            <person name="Harsha G.H.G."/>
            <person name="Madugundu A.M."/>
            <person name="Renuse S.R."/>
            <person name="Holt D.H."/>
            <person name="Pandey A.P."/>
            <person name="Papenfuss A.P."/>
            <person name="Gasser R.B.G."/>
            <person name="Fischer K.F."/>
        </authorList>
    </citation>
    <scope>NUCLEOTIDE SEQUENCE</scope>
    <source>
        <strain evidence="6">SSS_KF_BRIS2020</strain>
    </source>
</reference>
<dbReference type="PANTHER" id="PTHR14856:SF9">
    <property type="entry name" value="PQ-LOOP REPEAT-CONTAINING PROTEIN 1"/>
    <property type="match status" value="1"/>
</dbReference>
<evidence type="ECO:0000256" key="3">
    <source>
        <dbReference type="ARBA" id="ARBA00022989"/>
    </source>
</evidence>
<keyword evidence="2 5" id="KW-0812">Transmembrane</keyword>
<evidence type="ECO:0000256" key="4">
    <source>
        <dbReference type="ARBA" id="ARBA00023136"/>
    </source>
</evidence>
<protein>
    <submittedName>
        <fullName evidence="6">PQ-loop repeat-containing protein 1</fullName>
    </submittedName>
</protein>
<evidence type="ECO:0000313" key="7">
    <source>
        <dbReference type="EnsemblMetazoa" id="KAF7492319.1"/>
    </source>
</evidence>
<name>A0A834R9M6_SARSC</name>
<dbReference type="GO" id="GO:0045332">
    <property type="term" value="P:phospholipid translocation"/>
    <property type="evidence" value="ECO:0007669"/>
    <property type="project" value="TreeGrafter"/>
</dbReference>
<reference evidence="7" key="3">
    <citation type="submission" date="2022-06" db="UniProtKB">
        <authorList>
            <consortium name="EnsemblMetazoa"/>
        </authorList>
    </citation>
    <scope>IDENTIFICATION</scope>
</reference>
<dbReference type="EMBL" id="WVUK01000056">
    <property type="protein sequence ID" value="KAF7492319.1"/>
    <property type="molecule type" value="Genomic_DNA"/>
</dbReference>
<sequence>MVIGSIVPYIPQYFTIKQTQNTEGFSLYVCLTLLIANILRIMFWDQHLSAAFLQLAETVGAYFPALHPVTAMHP</sequence>
<reference evidence="8" key="1">
    <citation type="journal article" date="2020" name="PLoS Negl. Trop. Dis.">
        <title>High-quality nuclear genome for Sarcoptes scabiei-A critical resource for a neglected parasite.</title>
        <authorList>
            <person name="Korhonen P.K."/>
            <person name="Gasser R.B."/>
            <person name="Ma G."/>
            <person name="Wang T."/>
            <person name="Stroehlein A.J."/>
            <person name="Young N.D."/>
            <person name="Ang C.S."/>
            <person name="Fernando D.D."/>
            <person name="Lu H.C."/>
            <person name="Taylor S."/>
            <person name="Reynolds S.L."/>
            <person name="Mofiz E."/>
            <person name="Najaraj S.H."/>
            <person name="Gowda H."/>
            <person name="Madugundu A."/>
            <person name="Renuse S."/>
            <person name="Holt D."/>
            <person name="Pandey A."/>
            <person name="Papenfuss A.T."/>
            <person name="Fischer K."/>
        </authorList>
    </citation>
    <scope>NUCLEOTIDE SEQUENCE [LARGE SCALE GENOMIC DNA]</scope>
</reference>
<keyword evidence="4 5" id="KW-0472">Membrane</keyword>
<dbReference type="EnsemblMetazoa" id="SSS_5028s_mrna">
    <property type="protein sequence ID" value="KAF7492319.1"/>
    <property type="gene ID" value="SSS_5028"/>
</dbReference>
<dbReference type="OrthoDB" id="292213at2759"/>
<dbReference type="Proteomes" id="UP000070412">
    <property type="component" value="Unassembled WGS sequence"/>
</dbReference>
<evidence type="ECO:0000313" key="6">
    <source>
        <dbReference type="EMBL" id="KAF7492319.1"/>
    </source>
</evidence>
<dbReference type="InterPro" id="IPR006603">
    <property type="entry name" value="PQ-loop_rpt"/>
</dbReference>